<comment type="cofactor">
    <cofactor evidence="1">
        <name>[4Fe-4S] cluster</name>
        <dbReference type="ChEBI" id="CHEBI:49883"/>
    </cofactor>
</comment>
<dbReference type="SFLD" id="SFLDS00029">
    <property type="entry name" value="Radical_SAM"/>
    <property type="match status" value="1"/>
</dbReference>
<reference evidence="7 8" key="1">
    <citation type="submission" date="2018-07" db="EMBL/GenBank/DDBJ databases">
        <title>Genomic Encyclopedia of Type Strains, Phase IV (KMG-IV): sequencing the most valuable type-strain genomes for metagenomic binning, comparative biology and taxonomic classification.</title>
        <authorList>
            <person name="Goeker M."/>
        </authorList>
    </citation>
    <scope>NUCLEOTIDE SEQUENCE [LARGE SCALE GENOMIC DNA]</scope>
    <source>
        <strain evidence="7 8">DSM 27016</strain>
    </source>
</reference>
<evidence type="ECO:0000256" key="1">
    <source>
        <dbReference type="ARBA" id="ARBA00001966"/>
    </source>
</evidence>
<evidence type="ECO:0000313" key="7">
    <source>
        <dbReference type="EMBL" id="RCX08298.1"/>
    </source>
</evidence>
<dbReference type="GO" id="GO:0051536">
    <property type="term" value="F:iron-sulfur cluster binding"/>
    <property type="evidence" value="ECO:0007669"/>
    <property type="project" value="UniProtKB-KW"/>
</dbReference>
<protein>
    <recommendedName>
        <fullName evidence="6">Radical SAM core domain-containing protein</fullName>
    </recommendedName>
</protein>
<dbReference type="PANTHER" id="PTHR43273">
    <property type="entry name" value="ANAEROBIC SULFATASE-MATURATING ENZYME HOMOLOG ASLB-RELATED"/>
    <property type="match status" value="1"/>
</dbReference>
<accession>A0A369AIY3</accession>
<dbReference type="EMBL" id="QPJT01000043">
    <property type="protein sequence ID" value="RCX08298.1"/>
    <property type="molecule type" value="Genomic_DNA"/>
</dbReference>
<dbReference type="InterPro" id="IPR007197">
    <property type="entry name" value="rSAM"/>
</dbReference>
<dbReference type="AlphaFoldDB" id="A0A369AIY3"/>
<gene>
    <name evidence="7" type="ORF">DFR58_14310</name>
</gene>
<dbReference type="CDD" id="cd01335">
    <property type="entry name" value="Radical_SAM"/>
    <property type="match status" value="1"/>
</dbReference>
<dbReference type="NCBIfam" id="TIGR04085">
    <property type="entry name" value="rSAM_more_4Fe4S"/>
    <property type="match status" value="1"/>
</dbReference>
<dbReference type="GO" id="GO:0046872">
    <property type="term" value="F:metal ion binding"/>
    <property type="evidence" value="ECO:0007669"/>
    <property type="project" value="UniProtKB-KW"/>
</dbReference>
<keyword evidence="8" id="KW-1185">Reference proteome</keyword>
<feature type="domain" description="Radical SAM core" evidence="6">
    <location>
        <begin position="69"/>
        <end position="297"/>
    </location>
</feature>
<dbReference type="PROSITE" id="PS51918">
    <property type="entry name" value="RADICAL_SAM"/>
    <property type="match status" value="1"/>
</dbReference>
<dbReference type="InterPro" id="IPR023867">
    <property type="entry name" value="Sulphatase_maturase_rSAM"/>
</dbReference>
<dbReference type="InterPro" id="IPR058240">
    <property type="entry name" value="rSAM_sf"/>
</dbReference>
<comment type="caution">
    <text evidence="7">The sequence shown here is derived from an EMBL/GenBank/DDBJ whole genome shotgun (WGS) entry which is preliminary data.</text>
</comment>
<evidence type="ECO:0000313" key="8">
    <source>
        <dbReference type="Proteomes" id="UP000253034"/>
    </source>
</evidence>
<keyword evidence="5" id="KW-0411">Iron-sulfur</keyword>
<dbReference type="Pfam" id="PF04055">
    <property type="entry name" value="Radical_SAM"/>
    <property type="match status" value="1"/>
</dbReference>
<evidence type="ECO:0000256" key="5">
    <source>
        <dbReference type="ARBA" id="ARBA00023014"/>
    </source>
</evidence>
<evidence type="ECO:0000256" key="2">
    <source>
        <dbReference type="ARBA" id="ARBA00022691"/>
    </source>
</evidence>
<name>A0A369AIY3_9FIRM</name>
<evidence type="ECO:0000256" key="4">
    <source>
        <dbReference type="ARBA" id="ARBA00023004"/>
    </source>
</evidence>
<dbReference type="InterPro" id="IPR013785">
    <property type="entry name" value="Aldolase_TIM"/>
</dbReference>
<evidence type="ECO:0000256" key="3">
    <source>
        <dbReference type="ARBA" id="ARBA00022723"/>
    </source>
</evidence>
<dbReference type="InterPro" id="IPR023885">
    <property type="entry name" value="4Fe4S-binding_SPASM_dom"/>
</dbReference>
<dbReference type="SUPFAM" id="SSF102114">
    <property type="entry name" value="Radical SAM enzymes"/>
    <property type="match status" value="1"/>
</dbReference>
<keyword evidence="3" id="KW-0479">Metal-binding</keyword>
<dbReference type="SFLD" id="SFLDG01067">
    <property type="entry name" value="SPASM/twitch_domain_containing"/>
    <property type="match status" value="1"/>
</dbReference>
<dbReference type="Proteomes" id="UP000253034">
    <property type="component" value="Unassembled WGS sequence"/>
</dbReference>
<sequence>MIENSLDTRVFPFFNKQGTEYIYSGLSGLILEYDELVKEAVSESGKASDEIYDYIFSDPFVNTDFTFFEEEPFIDTLTIFTTNQCNLNCSYCFEKVNQIDKSLRMDIKTFRDGINFFISNFTYDSVINIAFFGGEPLLNFHFMKEAVDFLEEIEKRNKVKFTYCVTTNGTLLNQKEIADFLISNDFNVTISIDGNQKEHDKNRHFLNGNGSYQMITQNVKELSKYMDITARTTITSPHTDFVALYEDLHSTGVKGIILDFVSAKDKYKKEDYEALAENLKAFADYCIDNIKQKKVIRIKNFLETLHSIHYGSRNGPKYFPCEAGVSYYSLVPGGDIYPCHRFNNVKEYWYGNIYESFNNDRRREFSSSHMVFVRNAGKCMDCWAKYLCGGTCYNAAYYSEGDSILNSEIHCDFKREIIKSCLYIYASLNENDRVFLDNIL</sequence>
<dbReference type="PANTHER" id="PTHR43273:SF8">
    <property type="entry name" value="RADICAL SAM DOMAIN PROTEIN"/>
    <property type="match status" value="1"/>
</dbReference>
<evidence type="ECO:0000259" key="6">
    <source>
        <dbReference type="PROSITE" id="PS51918"/>
    </source>
</evidence>
<dbReference type="SFLD" id="SFLDG01384">
    <property type="entry name" value="thioether_bond_formation_requi"/>
    <property type="match status" value="1"/>
</dbReference>
<keyword evidence="4" id="KW-0408">Iron</keyword>
<dbReference type="SFLD" id="SFLDG01386">
    <property type="entry name" value="main_SPASM_domain-containing"/>
    <property type="match status" value="1"/>
</dbReference>
<dbReference type="Gene3D" id="3.20.20.70">
    <property type="entry name" value="Aldolase class I"/>
    <property type="match status" value="1"/>
</dbReference>
<dbReference type="GO" id="GO:0016491">
    <property type="term" value="F:oxidoreductase activity"/>
    <property type="evidence" value="ECO:0007669"/>
    <property type="project" value="InterPro"/>
</dbReference>
<organism evidence="7 8">
    <name type="scientific">Anaerobacterium chartisolvens</name>
    <dbReference type="NCBI Taxonomy" id="1297424"/>
    <lineage>
        <taxon>Bacteria</taxon>
        <taxon>Bacillati</taxon>
        <taxon>Bacillota</taxon>
        <taxon>Clostridia</taxon>
        <taxon>Eubacteriales</taxon>
        <taxon>Oscillospiraceae</taxon>
        <taxon>Anaerobacterium</taxon>
    </lineage>
</organism>
<dbReference type="RefSeq" id="WP_170138262.1">
    <property type="nucleotide sequence ID" value="NZ_QPJT01000043.1"/>
</dbReference>
<keyword evidence="2" id="KW-0949">S-adenosyl-L-methionine</keyword>
<proteinExistence type="predicted"/>